<dbReference type="SUPFAM" id="SSF55331">
    <property type="entry name" value="Tautomerase/MIF"/>
    <property type="match status" value="1"/>
</dbReference>
<dbReference type="AlphaFoldDB" id="A0A2K8UGC6"/>
<dbReference type="Gene3D" id="3.30.429.10">
    <property type="entry name" value="Macrophage Migration Inhibitory Factor"/>
    <property type="match status" value="1"/>
</dbReference>
<dbReference type="EC" id="5.3.2.1" evidence="8"/>
<comment type="catalytic activity">
    <reaction evidence="5">
        <text>3-phenylpyruvate = enol-phenylpyruvate</text>
        <dbReference type="Rhea" id="RHEA:17097"/>
        <dbReference type="ChEBI" id="CHEBI:16815"/>
        <dbReference type="ChEBI" id="CHEBI:18005"/>
        <dbReference type="EC" id="5.3.2.1"/>
    </reaction>
</comment>
<evidence type="ECO:0000313" key="13">
    <source>
        <dbReference type="Proteomes" id="UP000232638"/>
    </source>
</evidence>
<evidence type="ECO:0000256" key="8">
    <source>
        <dbReference type="ARBA" id="ARBA00039086"/>
    </source>
</evidence>
<evidence type="ECO:0000256" key="1">
    <source>
        <dbReference type="ARBA" id="ARBA00004613"/>
    </source>
</evidence>
<dbReference type="KEGG" id="tsy:THSYN_03235"/>
<gene>
    <name evidence="12" type="ORF">THSYN_03235</name>
</gene>
<evidence type="ECO:0000256" key="5">
    <source>
        <dbReference type="ARBA" id="ARBA00036735"/>
    </source>
</evidence>
<evidence type="ECO:0000256" key="4">
    <source>
        <dbReference type="ARBA" id="ARBA00023235"/>
    </source>
</evidence>
<dbReference type="EC" id="5.3.3.12" evidence="7"/>
<evidence type="ECO:0000313" key="12">
    <source>
        <dbReference type="EMBL" id="AUB84624.1"/>
    </source>
</evidence>
<dbReference type="PANTHER" id="PTHR11954:SF6">
    <property type="entry name" value="MACROPHAGE MIGRATION INHIBITORY FACTOR"/>
    <property type="match status" value="1"/>
</dbReference>
<sequence length="114" mass="12559">MPTLRILTNVEVPAEDRADLFARASGTVAELLGKPESYVMVILEDGRDLFFAGTSDPAAYVEFKSIGLPELKTAHYSRALCDLLAETLEIPAERVYIEFAAPPRHLFGWNGGTF</sequence>
<dbReference type="PANTHER" id="PTHR11954">
    <property type="entry name" value="D-DOPACHROME DECARBOXYLASE"/>
    <property type="match status" value="1"/>
</dbReference>
<dbReference type="RefSeq" id="WP_100922277.1">
    <property type="nucleotide sequence ID" value="NZ_CP020370.1"/>
</dbReference>
<evidence type="ECO:0000256" key="11">
    <source>
        <dbReference type="ARBA" id="ARBA00042730"/>
    </source>
</evidence>
<evidence type="ECO:0000256" key="10">
    <source>
        <dbReference type="ARBA" id="ARBA00041912"/>
    </source>
</evidence>
<evidence type="ECO:0000256" key="9">
    <source>
        <dbReference type="ARBA" id="ARBA00041631"/>
    </source>
</evidence>
<organism evidence="12 13">
    <name type="scientific">Candidatus Thiodictyon syntrophicum</name>
    <dbReference type="NCBI Taxonomy" id="1166950"/>
    <lineage>
        <taxon>Bacteria</taxon>
        <taxon>Pseudomonadati</taxon>
        <taxon>Pseudomonadota</taxon>
        <taxon>Gammaproteobacteria</taxon>
        <taxon>Chromatiales</taxon>
        <taxon>Chromatiaceae</taxon>
        <taxon>Thiodictyon</taxon>
    </lineage>
</organism>
<dbReference type="OrthoDB" id="5769863at2"/>
<keyword evidence="13" id="KW-1185">Reference proteome</keyword>
<dbReference type="InterPro" id="IPR001398">
    <property type="entry name" value="Macrophage_inhib_fac"/>
</dbReference>
<keyword evidence="3" id="KW-0964">Secreted</keyword>
<dbReference type="GO" id="GO:0005615">
    <property type="term" value="C:extracellular space"/>
    <property type="evidence" value="ECO:0007669"/>
    <property type="project" value="UniProtKB-KW"/>
</dbReference>
<dbReference type="Pfam" id="PF01187">
    <property type="entry name" value="MIF"/>
    <property type="match status" value="1"/>
</dbReference>
<evidence type="ECO:0000256" key="2">
    <source>
        <dbReference type="ARBA" id="ARBA00022514"/>
    </source>
</evidence>
<dbReference type="GO" id="GO:0004167">
    <property type="term" value="F:dopachrome isomerase activity"/>
    <property type="evidence" value="ECO:0007669"/>
    <property type="project" value="UniProtKB-EC"/>
</dbReference>
<dbReference type="InterPro" id="IPR014347">
    <property type="entry name" value="Tautomerase/MIF_sf"/>
</dbReference>
<accession>A0A2K8UGC6</accession>
<name>A0A2K8UGC6_9GAMM</name>
<comment type="catalytic activity">
    <reaction evidence="6">
        <text>L-dopachrome = 5,6-dihydroxyindole-2-carboxylate</text>
        <dbReference type="Rhea" id="RHEA:13041"/>
        <dbReference type="ChEBI" id="CHEBI:16875"/>
        <dbReference type="ChEBI" id="CHEBI:57509"/>
        <dbReference type="EC" id="5.3.3.12"/>
    </reaction>
</comment>
<reference evidence="12 13" key="1">
    <citation type="submission" date="2017-03" db="EMBL/GenBank/DDBJ databases">
        <title>Complete genome sequence of Candidatus 'Thiodictyon syntrophicum' sp. nov. strain Cad16T, a photolithoautotroph purple sulfur bacterium isolated from an alpine meromictic lake.</title>
        <authorList>
            <person name="Luedin S.M."/>
            <person name="Pothier J.F."/>
            <person name="Danza F."/>
            <person name="Storelli N."/>
            <person name="Wittwer M."/>
            <person name="Tonolla M."/>
        </authorList>
    </citation>
    <scope>NUCLEOTIDE SEQUENCE [LARGE SCALE GENOMIC DNA]</scope>
    <source>
        <strain evidence="12 13">Cad16T</strain>
    </source>
</reference>
<keyword evidence="2" id="KW-0202">Cytokine</keyword>
<comment type="subcellular location">
    <subcellularLocation>
        <location evidence="1">Secreted</location>
    </subcellularLocation>
</comment>
<dbReference type="Proteomes" id="UP000232638">
    <property type="component" value="Chromosome"/>
</dbReference>
<protein>
    <recommendedName>
        <fullName evidence="11">L-dopachrome isomerase</fullName>
        <ecNumber evidence="8">5.3.2.1</ecNumber>
        <ecNumber evidence="7">5.3.3.12</ecNumber>
    </recommendedName>
    <alternativeName>
        <fullName evidence="9">L-dopachrome tautomerase</fullName>
    </alternativeName>
    <alternativeName>
        <fullName evidence="10">Phenylpyruvate tautomerase</fullName>
    </alternativeName>
</protein>
<evidence type="ECO:0000256" key="7">
    <source>
        <dbReference type="ARBA" id="ARBA00038932"/>
    </source>
</evidence>
<dbReference type="GO" id="GO:0050178">
    <property type="term" value="F:phenylpyruvate tautomerase activity"/>
    <property type="evidence" value="ECO:0007669"/>
    <property type="project" value="UniProtKB-EC"/>
</dbReference>
<keyword evidence="4" id="KW-0413">Isomerase</keyword>
<evidence type="ECO:0000256" key="3">
    <source>
        <dbReference type="ARBA" id="ARBA00022525"/>
    </source>
</evidence>
<proteinExistence type="predicted"/>
<dbReference type="GO" id="GO:0005125">
    <property type="term" value="F:cytokine activity"/>
    <property type="evidence" value="ECO:0007669"/>
    <property type="project" value="UniProtKB-KW"/>
</dbReference>
<dbReference type="EMBL" id="CP020370">
    <property type="protein sequence ID" value="AUB84624.1"/>
    <property type="molecule type" value="Genomic_DNA"/>
</dbReference>
<evidence type="ECO:0000256" key="6">
    <source>
        <dbReference type="ARBA" id="ARBA00036823"/>
    </source>
</evidence>